<dbReference type="AlphaFoldDB" id="A0A5P2WIU1"/>
<feature type="transmembrane region" description="Helical" evidence="1">
    <location>
        <begin position="12"/>
        <end position="35"/>
    </location>
</feature>
<organism evidence="2 3">
    <name type="scientific">Streptomyces nodosus</name>
    <dbReference type="NCBI Taxonomy" id="40318"/>
    <lineage>
        <taxon>Bacteria</taxon>
        <taxon>Bacillati</taxon>
        <taxon>Actinomycetota</taxon>
        <taxon>Actinomycetes</taxon>
        <taxon>Kitasatosporales</taxon>
        <taxon>Streptomycetaceae</taxon>
        <taxon>Streptomyces</taxon>
    </lineage>
</organism>
<feature type="transmembrane region" description="Helical" evidence="1">
    <location>
        <begin position="77"/>
        <end position="93"/>
    </location>
</feature>
<keyword evidence="1" id="KW-0812">Transmembrane</keyword>
<evidence type="ECO:0000313" key="2">
    <source>
        <dbReference type="EMBL" id="QEV43339.1"/>
    </source>
</evidence>
<dbReference type="KEGG" id="snq:CP978_17860"/>
<evidence type="ECO:0000256" key="1">
    <source>
        <dbReference type="SAM" id="Phobius"/>
    </source>
</evidence>
<sequence length="134" mass="14588">MPRPPEVFDRRVHSIARIVLPIALGLLYGLWAAGIRRAGGAITGGNLLFGFVCAIVFAVLCIALLTIAPRLPRVRRALLWAVFTGIAFGFLYSQTGHSVLRAAGISIALAVAAFVFDYYRYYGHEQRGDLRSPG</sequence>
<accession>A0A5P2WIU1</accession>
<dbReference type="EMBL" id="CP023747">
    <property type="protein sequence ID" value="QEV43339.1"/>
    <property type="molecule type" value="Genomic_DNA"/>
</dbReference>
<keyword evidence="1" id="KW-1133">Transmembrane helix</keyword>
<proteinExistence type="predicted"/>
<evidence type="ECO:0000313" key="3">
    <source>
        <dbReference type="Proteomes" id="UP000325763"/>
    </source>
</evidence>
<keyword evidence="1" id="KW-0472">Membrane</keyword>
<feature type="transmembrane region" description="Helical" evidence="1">
    <location>
        <begin position="99"/>
        <end position="119"/>
    </location>
</feature>
<gene>
    <name evidence="2" type="ORF">CP978_17860</name>
</gene>
<protein>
    <submittedName>
        <fullName evidence="2">Uncharacterized protein</fullName>
    </submittedName>
</protein>
<name>A0A5P2WIU1_9ACTN</name>
<reference evidence="2 3" key="1">
    <citation type="submission" date="2017-09" db="EMBL/GenBank/DDBJ databases">
        <title>Streptomyces genome completion.</title>
        <authorList>
            <person name="Lee N."/>
            <person name="Cho B.-K."/>
        </authorList>
    </citation>
    <scope>NUCLEOTIDE SEQUENCE [LARGE SCALE GENOMIC DNA]</scope>
    <source>
        <strain evidence="2 3">ATCC 14899</strain>
    </source>
</reference>
<dbReference type="Proteomes" id="UP000325763">
    <property type="component" value="Chromosome"/>
</dbReference>
<feature type="transmembrane region" description="Helical" evidence="1">
    <location>
        <begin position="47"/>
        <end position="65"/>
    </location>
</feature>